<sequence length="613" mass="66460">MQADPNFHQDSEKNAQADSEITKTKQPQTNAGSRRLFLGRASRRIFLGRAGLFGAASVVAGVFSSSFSLKKGGNVVQAQQPAAKSNYGNLRDKAFQVRTTAAKVNREIPIPSHLTNGDEAKYANKIATDTRGLPHNQLGEVDLKAYQSFINALNSGDPNEYEKIILGGGRKLVQPLTPLAISLSGVNTCQVAIPVPPTLNSAEQAAEFIEIAWQGLLQDVPFSEYRNDTTNPLVLAAVKDLNRLSDFKGPKENGRITPELLFRGTAIYVDASGRTTYHTLAGADTGPYVSQFLLRPVPAGTLSYPQLHRVPLAVPENSFQTNYDEWLLVQNGGSSGRTIKFDSTRRYFINGRDQGEIAHTPPPVYANAAAILLARPVSENPLIGGVGAPYNPSNPYNKSKTQSGGSGTFGPGYSTSLIGWVSPHAIRAAYWQKYYVHRRLRSEAFGGLVHNNKVNKTNYPLHPDIFQSEALDRIYSKYQSYLLPQFFPEGSPTHSSYPGGASVTAGASVTILKALFDGDYVIPNPVIPDPNDPTKLIPYQGPPLTVEGELNKLAANIGLGRNSAGIHWRTDAAASLALGEAIAIGILRDEKLTFRETFGGFTFTKFDGTKITI</sequence>
<keyword evidence="2" id="KW-0812">Transmembrane</keyword>
<dbReference type="Gene3D" id="1.10.606.10">
    <property type="entry name" value="Vanadium-containing Chloroperoxidase, domain 2"/>
    <property type="match status" value="1"/>
</dbReference>
<dbReference type="AlphaFoldDB" id="A0A7D7LFA2"/>
<organism evidence="3 4">
    <name type="scientific">Nostoc edaphicum CCNP1411</name>
    <dbReference type="NCBI Taxonomy" id="1472755"/>
    <lineage>
        <taxon>Bacteria</taxon>
        <taxon>Bacillati</taxon>
        <taxon>Cyanobacteriota</taxon>
        <taxon>Cyanophyceae</taxon>
        <taxon>Nostocales</taxon>
        <taxon>Nostocaceae</taxon>
        <taxon>Nostoc</taxon>
    </lineage>
</organism>
<feature type="region of interest" description="Disordered" evidence="1">
    <location>
        <begin position="1"/>
        <end position="35"/>
    </location>
</feature>
<dbReference type="InterPro" id="IPR052559">
    <property type="entry name" value="V-haloperoxidase"/>
</dbReference>
<dbReference type="SUPFAM" id="SSF48317">
    <property type="entry name" value="Acid phosphatase/Vanadium-dependent haloperoxidase"/>
    <property type="match status" value="1"/>
</dbReference>
<dbReference type="EMBL" id="CP054698">
    <property type="protein sequence ID" value="QMS87427.1"/>
    <property type="molecule type" value="Genomic_DNA"/>
</dbReference>
<keyword evidence="3" id="KW-0575">Peroxidase</keyword>
<gene>
    <name evidence="3" type="ORF">HUN01_07485</name>
</gene>
<dbReference type="CDD" id="cd03398">
    <property type="entry name" value="PAP2_haloperoxidase"/>
    <property type="match status" value="1"/>
</dbReference>
<keyword evidence="2" id="KW-0472">Membrane</keyword>
<dbReference type="InterPro" id="IPR036938">
    <property type="entry name" value="PAP2/HPO_sf"/>
</dbReference>
<accession>A0A7D7LFA2</accession>
<evidence type="ECO:0000256" key="1">
    <source>
        <dbReference type="SAM" id="MobiDB-lite"/>
    </source>
</evidence>
<evidence type="ECO:0000313" key="3">
    <source>
        <dbReference type="EMBL" id="QMS87427.1"/>
    </source>
</evidence>
<feature type="transmembrane region" description="Helical" evidence="2">
    <location>
        <begin position="46"/>
        <end position="67"/>
    </location>
</feature>
<dbReference type="Proteomes" id="UP000514713">
    <property type="component" value="Chromosome"/>
</dbReference>
<evidence type="ECO:0000256" key="2">
    <source>
        <dbReference type="SAM" id="Phobius"/>
    </source>
</evidence>
<keyword evidence="3" id="KW-0560">Oxidoreductase</keyword>
<dbReference type="PANTHER" id="PTHR34599:SF1">
    <property type="entry name" value="PHOSPHATIDIC ACID PHOSPHATASE TYPE 2_HALOPEROXIDASE DOMAIN-CONTAINING PROTEIN"/>
    <property type="match status" value="1"/>
</dbReference>
<evidence type="ECO:0000313" key="4">
    <source>
        <dbReference type="Proteomes" id="UP000514713"/>
    </source>
</evidence>
<dbReference type="KEGG" id="ned:HUN01_07485"/>
<dbReference type="GO" id="GO:0004601">
    <property type="term" value="F:peroxidase activity"/>
    <property type="evidence" value="ECO:0007669"/>
    <property type="project" value="UniProtKB-KW"/>
</dbReference>
<reference evidence="4" key="1">
    <citation type="submission" date="2020-06" db="EMBL/GenBank/DDBJ databases">
        <title>Nostoc edaphicum CCNP1411 genome.</title>
        <authorList>
            <person name="Fidor A."/>
            <person name="Grabski M."/>
            <person name="Gawor J."/>
            <person name="Gromadka R."/>
            <person name="Wegrzyn G."/>
            <person name="Mazur-Marzec H."/>
        </authorList>
    </citation>
    <scope>NUCLEOTIDE SEQUENCE [LARGE SCALE GENOMIC DNA]</scope>
    <source>
        <strain evidence="4">CCNP1411</strain>
    </source>
</reference>
<keyword evidence="2" id="KW-1133">Transmembrane helix</keyword>
<name>A0A7D7LFA2_9NOSO</name>
<feature type="compositionally biased region" description="Basic and acidic residues" evidence="1">
    <location>
        <begin position="7"/>
        <end position="23"/>
    </location>
</feature>
<dbReference type="InterPro" id="IPR016119">
    <property type="entry name" value="Br/Cl_peroxidase_C"/>
</dbReference>
<protein>
    <submittedName>
        <fullName evidence="3">Vanadium-dependent haloperoxidase</fullName>
    </submittedName>
</protein>
<dbReference type="PANTHER" id="PTHR34599">
    <property type="entry name" value="PEROXIDASE-RELATED"/>
    <property type="match status" value="1"/>
</dbReference>
<proteinExistence type="predicted"/>
<keyword evidence="4" id="KW-1185">Reference proteome</keyword>
<dbReference type="RefSeq" id="WP_181930740.1">
    <property type="nucleotide sequence ID" value="NZ_CP054698.1"/>
</dbReference>